<dbReference type="RefSeq" id="WP_015441670.1">
    <property type="nucleotide sequence ID" value="NC_020520.1"/>
</dbReference>
<protein>
    <recommendedName>
        <fullName evidence="2">Guanylate cyclase domain-containing protein</fullName>
    </recommendedName>
</protein>
<dbReference type="InterPro" id="IPR029787">
    <property type="entry name" value="Nucleotide_cyclase"/>
</dbReference>
<feature type="domain" description="Guanylate cyclase" evidence="2">
    <location>
        <begin position="35"/>
        <end position="143"/>
    </location>
</feature>
<dbReference type="GO" id="GO:0004016">
    <property type="term" value="F:adenylate cyclase activity"/>
    <property type="evidence" value="ECO:0007669"/>
    <property type="project" value="UniProtKB-ARBA"/>
</dbReference>
<dbReference type="EMBL" id="AP012057">
    <property type="protein sequence ID" value="BAN02423.1"/>
    <property type="molecule type" value="Genomic_DNA"/>
</dbReference>
<reference evidence="3 4" key="1">
    <citation type="journal article" date="2013" name="Int. J. Syst. Evol. Microbiol.">
        <title>Ilumatobacter nonamiense sp. nov. and Ilumatobacter coccineum sp. nov., isolated from seashore sand.</title>
        <authorList>
            <person name="Matsumoto A."/>
            <person name="Kasai H."/>
            <person name="Matsuo Y."/>
            <person name="Shizuri Y."/>
            <person name="Ichikawa N."/>
            <person name="Fujita N."/>
            <person name="Omura S."/>
            <person name="Takahashi Y."/>
        </authorList>
    </citation>
    <scope>NUCLEOTIDE SEQUENCE [LARGE SCALE GENOMIC DNA]</scope>
    <source>
        <strain evidence="4">NBRC 103263 / KCTC 29153 / YM16-304</strain>
    </source>
</reference>
<gene>
    <name evidence="3" type="ORF">YM304_21090</name>
</gene>
<evidence type="ECO:0000313" key="3">
    <source>
        <dbReference type="EMBL" id="BAN02423.1"/>
    </source>
</evidence>
<keyword evidence="4" id="KW-1185">Reference proteome</keyword>
<dbReference type="Proteomes" id="UP000011863">
    <property type="component" value="Chromosome"/>
</dbReference>
<accession>A0A6C7E7S8</accession>
<dbReference type="PANTHER" id="PTHR43081">
    <property type="entry name" value="ADENYLATE CYCLASE, TERMINAL-DIFFERENTIATION SPECIFIC-RELATED"/>
    <property type="match status" value="1"/>
</dbReference>
<dbReference type="PROSITE" id="PS50125">
    <property type="entry name" value="GUANYLATE_CYCLASE_2"/>
    <property type="match status" value="1"/>
</dbReference>
<dbReference type="KEGG" id="aym:YM304_21090"/>
<sequence length="194" mass="19838">MSAIATTATATTAAATLESTSGTGAPRPLRTQDRVVVFNDLVDSTPLLVELGDEAFADLLDVLDVERLRLVTLHGGRLVNLAGDGALMAFDTTDDAVAFAIDFNETCKLLGIRSRTGIHRGDVMVRSNGDLAGLAVNTAARIESAAPAGGIVASASAVATTSAPFEPMGPARLKGIDGTTELFSLVADDLALAA</sequence>
<dbReference type="InterPro" id="IPR001054">
    <property type="entry name" value="A/G_cyclase"/>
</dbReference>
<dbReference type="AlphaFoldDB" id="A0A6C7E7S8"/>
<proteinExistence type="inferred from homology"/>
<dbReference type="OrthoDB" id="27092at2"/>
<dbReference type="PANTHER" id="PTHR43081:SF1">
    <property type="entry name" value="ADENYLATE CYCLASE, TERMINAL-DIFFERENTIATION SPECIFIC"/>
    <property type="match status" value="1"/>
</dbReference>
<dbReference type="GO" id="GO:0035556">
    <property type="term" value="P:intracellular signal transduction"/>
    <property type="evidence" value="ECO:0007669"/>
    <property type="project" value="InterPro"/>
</dbReference>
<dbReference type="Pfam" id="PF00211">
    <property type="entry name" value="Guanylate_cyc"/>
    <property type="match status" value="1"/>
</dbReference>
<dbReference type="SUPFAM" id="SSF55073">
    <property type="entry name" value="Nucleotide cyclase"/>
    <property type="match status" value="1"/>
</dbReference>
<comment type="similarity">
    <text evidence="1">Belongs to the adenylyl cyclase class-3 family.</text>
</comment>
<dbReference type="InterPro" id="IPR050697">
    <property type="entry name" value="Adenylyl/Guanylyl_Cyclase_3/4"/>
</dbReference>
<dbReference type="GO" id="GO:0009190">
    <property type="term" value="P:cyclic nucleotide biosynthetic process"/>
    <property type="evidence" value="ECO:0007669"/>
    <property type="project" value="InterPro"/>
</dbReference>
<name>A0A6C7E7S8_ILUCY</name>
<dbReference type="CDD" id="cd07302">
    <property type="entry name" value="CHD"/>
    <property type="match status" value="1"/>
</dbReference>
<evidence type="ECO:0000256" key="1">
    <source>
        <dbReference type="ARBA" id="ARBA00005381"/>
    </source>
</evidence>
<evidence type="ECO:0000259" key="2">
    <source>
        <dbReference type="PROSITE" id="PS50125"/>
    </source>
</evidence>
<organism evidence="3 4">
    <name type="scientific">Ilumatobacter coccineus (strain NBRC 103263 / KCTC 29153 / YM16-304)</name>
    <dbReference type="NCBI Taxonomy" id="1313172"/>
    <lineage>
        <taxon>Bacteria</taxon>
        <taxon>Bacillati</taxon>
        <taxon>Actinomycetota</taxon>
        <taxon>Acidimicrobiia</taxon>
        <taxon>Acidimicrobiales</taxon>
        <taxon>Ilumatobacteraceae</taxon>
        <taxon>Ilumatobacter</taxon>
    </lineage>
</organism>
<dbReference type="Gene3D" id="3.30.70.1230">
    <property type="entry name" value="Nucleotide cyclase"/>
    <property type="match status" value="1"/>
</dbReference>
<evidence type="ECO:0000313" key="4">
    <source>
        <dbReference type="Proteomes" id="UP000011863"/>
    </source>
</evidence>